<evidence type="ECO:0000256" key="7">
    <source>
        <dbReference type="ARBA" id="ARBA00022692"/>
    </source>
</evidence>
<dbReference type="OrthoDB" id="9795612at2"/>
<dbReference type="InterPro" id="IPR045584">
    <property type="entry name" value="Pilin-like"/>
</dbReference>
<evidence type="ECO:0000256" key="3">
    <source>
        <dbReference type="ARBA" id="ARBA00020042"/>
    </source>
</evidence>
<sequence>MKPDLKSSNVRASKHARRRARERGYSLLEVLIVLTIIALIAALVGPRLMAQLDRSKVTAARVQIRAIASAIETMRLDLGRYPSEQEGIELLNAPPAGQDSGLWRGPYLDAETPIDPWGRAYLYSPPEGDFGRPRILSLGSDGAPGGEGLASDIVYGDEP</sequence>
<dbReference type="NCBIfam" id="TIGR01710">
    <property type="entry name" value="typeII_sec_gspG"/>
    <property type="match status" value="1"/>
</dbReference>
<dbReference type="InterPro" id="IPR010054">
    <property type="entry name" value="Type2_sec_GspG"/>
</dbReference>
<dbReference type="PRINTS" id="PR00813">
    <property type="entry name" value="BCTERIALGSPG"/>
</dbReference>
<dbReference type="Pfam" id="PF08334">
    <property type="entry name" value="T2SSG"/>
    <property type="match status" value="1"/>
</dbReference>
<dbReference type="GO" id="GO:0015627">
    <property type="term" value="C:type II protein secretion system complex"/>
    <property type="evidence" value="ECO:0007669"/>
    <property type="project" value="InterPro"/>
</dbReference>
<dbReference type="Gene3D" id="3.30.700.10">
    <property type="entry name" value="Glycoprotein, Type 4 Pilin"/>
    <property type="match status" value="1"/>
</dbReference>
<evidence type="ECO:0000256" key="8">
    <source>
        <dbReference type="ARBA" id="ARBA00022989"/>
    </source>
</evidence>
<protein>
    <recommendedName>
        <fullName evidence="3">Type II secretion system core protein G</fullName>
    </recommendedName>
</protein>
<feature type="region of interest" description="Disordered" evidence="10">
    <location>
        <begin position="133"/>
        <end position="159"/>
    </location>
</feature>
<keyword evidence="4" id="KW-1003">Cell membrane</keyword>
<keyword evidence="5" id="KW-0488">Methylation</keyword>
<dbReference type="Pfam" id="PF07963">
    <property type="entry name" value="N_methyl"/>
    <property type="match status" value="1"/>
</dbReference>
<evidence type="ECO:0000259" key="12">
    <source>
        <dbReference type="Pfam" id="PF08334"/>
    </source>
</evidence>
<dbReference type="STRING" id="1759059.ATE48_07200"/>
<evidence type="ECO:0000256" key="2">
    <source>
        <dbReference type="ARBA" id="ARBA00009984"/>
    </source>
</evidence>
<organism evidence="13 14">
    <name type="scientific">Candidatus Viadribacter manganicus</name>
    <dbReference type="NCBI Taxonomy" id="1759059"/>
    <lineage>
        <taxon>Bacteria</taxon>
        <taxon>Pseudomonadati</taxon>
        <taxon>Pseudomonadota</taxon>
        <taxon>Alphaproteobacteria</taxon>
        <taxon>Hyphomonadales</taxon>
        <taxon>Hyphomonadaceae</taxon>
        <taxon>Candidatus Viadribacter</taxon>
    </lineage>
</organism>
<dbReference type="FunCoup" id="A0A1B1AN47">
    <property type="interactions" value="137"/>
</dbReference>
<keyword evidence="14" id="KW-1185">Reference proteome</keyword>
<evidence type="ECO:0000256" key="6">
    <source>
        <dbReference type="ARBA" id="ARBA00022519"/>
    </source>
</evidence>
<evidence type="ECO:0000256" key="9">
    <source>
        <dbReference type="ARBA" id="ARBA00023136"/>
    </source>
</evidence>
<evidence type="ECO:0000256" key="5">
    <source>
        <dbReference type="ARBA" id="ARBA00022481"/>
    </source>
</evidence>
<evidence type="ECO:0000313" key="13">
    <source>
        <dbReference type="EMBL" id="ANP47984.1"/>
    </source>
</evidence>
<evidence type="ECO:0000256" key="4">
    <source>
        <dbReference type="ARBA" id="ARBA00022475"/>
    </source>
</evidence>
<evidence type="ECO:0000256" key="11">
    <source>
        <dbReference type="SAM" id="Phobius"/>
    </source>
</evidence>
<keyword evidence="8 11" id="KW-1133">Transmembrane helix</keyword>
<dbReference type="InterPro" id="IPR013545">
    <property type="entry name" value="T2SS_protein-GspG_C"/>
</dbReference>
<dbReference type="GO" id="GO:0015628">
    <property type="term" value="P:protein secretion by the type II secretion system"/>
    <property type="evidence" value="ECO:0007669"/>
    <property type="project" value="InterPro"/>
</dbReference>
<gene>
    <name evidence="13" type="ORF">ATE48_07200</name>
</gene>
<feature type="transmembrane region" description="Helical" evidence="11">
    <location>
        <begin position="24"/>
        <end position="45"/>
    </location>
</feature>
<comment type="similarity">
    <text evidence="2">Belongs to the GSP G family.</text>
</comment>
<dbReference type="PROSITE" id="PS00409">
    <property type="entry name" value="PROKAR_NTER_METHYL"/>
    <property type="match status" value="1"/>
</dbReference>
<dbReference type="InParanoid" id="A0A1B1AN47"/>
<dbReference type="SUPFAM" id="SSF54523">
    <property type="entry name" value="Pili subunits"/>
    <property type="match status" value="1"/>
</dbReference>
<feature type="domain" description="Type II secretion system protein GspG C-terminal" evidence="12">
    <location>
        <begin position="47"/>
        <end position="154"/>
    </location>
</feature>
<dbReference type="NCBIfam" id="TIGR02532">
    <property type="entry name" value="IV_pilin_GFxxxE"/>
    <property type="match status" value="1"/>
</dbReference>
<proteinExistence type="inferred from homology"/>
<name>A0A1B1AN47_9PROT</name>
<evidence type="ECO:0000256" key="10">
    <source>
        <dbReference type="SAM" id="MobiDB-lite"/>
    </source>
</evidence>
<evidence type="ECO:0000256" key="1">
    <source>
        <dbReference type="ARBA" id="ARBA00004377"/>
    </source>
</evidence>
<dbReference type="GO" id="GO:0005886">
    <property type="term" value="C:plasma membrane"/>
    <property type="evidence" value="ECO:0007669"/>
    <property type="project" value="UniProtKB-SubCell"/>
</dbReference>
<dbReference type="InterPro" id="IPR000983">
    <property type="entry name" value="Bac_GSPG_pilin"/>
</dbReference>
<keyword evidence="7 11" id="KW-0812">Transmembrane</keyword>
<dbReference type="AlphaFoldDB" id="A0A1B1AN47"/>
<dbReference type="Proteomes" id="UP000092498">
    <property type="component" value="Chromosome"/>
</dbReference>
<dbReference type="KEGG" id="cbot:ATE48_07200"/>
<dbReference type="InterPro" id="IPR012902">
    <property type="entry name" value="N_methyl_site"/>
</dbReference>
<comment type="subcellular location">
    <subcellularLocation>
        <location evidence="1">Cell inner membrane</location>
        <topology evidence="1">Single-pass membrane protein</topology>
    </subcellularLocation>
</comment>
<accession>A0A1B1AN47</accession>
<keyword evidence="6" id="KW-0997">Cell inner membrane</keyword>
<evidence type="ECO:0000313" key="14">
    <source>
        <dbReference type="Proteomes" id="UP000092498"/>
    </source>
</evidence>
<reference evidence="13 14" key="1">
    <citation type="submission" date="2015-11" db="EMBL/GenBank/DDBJ databases">
        <title>Whole-Genome Sequence of Candidatus Oderbacter manganicum from the National Park Lower Oder Valley, Germany.</title>
        <authorList>
            <person name="Braun B."/>
            <person name="Liere K."/>
            <person name="Szewzyk U."/>
        </authorList>
    </citation>
    <scope>NUCLEOTIDE SEQUENCE [LARGE SCALE GENOMIC DNA]</scope>
    <source>
        <strain evidence="13 14">OTSz_A_272</strain>
    </source>
</reference>
<dbReference type="EMBL" id="CP013244">
    <property type="protein sequence ID" value="ANP47984.1"/>
    <property type="molecule type" value="Genomic_DNA"/>
</dbReference>
<keyword evidence="9 11" id="KW-0472">Membrane</keyword>